<dbReference type="GO" id="GO:0005739">
    <property type="term" value="C:mitochondrion"/>
    <property type="evidence" value="ECO:0007669"/>
    <property type="project" value="UniProtKB-ARBA"/>
</dbReference>
<accession>A0A2I6QCS0</accession>
<keyword evidence="3" id="KW-0496">Mitochondrion</keyword>
<name>A0A2I6QCS0_MALRS</name>
<dbReference type="AlphaFoldDB" id="A0A2I6QCS0"/>
<dbReference type="Pfam" id="PF00961">
    <property type="entry name" value="LAGLIDADG_1"/>
    <property type="match status" value="2"/>
</dbReference>
<feature type="domain" description="Homing endonuclease LAGLIDADG" evidence="2">
    <location>
        <begin position="215"/>
        <end position="300"/>
    </location>
</feature>
<dbReference type="EMBL" id="KY911093">
    <property type="protein sequence ID" value="AUN28177.1"/>
    <property type="molecule type" value="Genomic_DNA"/>
</dbReference>
<evidence type="ECO:0000313" key="3">
    <source>
        <dbReference type="EMBL" id="AUN28177.1"/>
    </source>
</evidence>
<comment type="function">
    <text evidence="1">Mitochondrial DNA endonuclease involved in intron homing.</text>
</comment>
<dbReference type="GO" id="GO:0004519">
    <property type="term" value="F:endonuclease activity"/>
    <property type="evidence" value="ECO:0007669"/>
    <property type="project" value="InterPro"/>
</dbReference>
<geneLocation type="mitochondrion" evidence="3"/>
<protein>
    <recommendedName>
        <fullName evidence="2">Homing endonuclease LAGLIDADG domain-containing protein</fullName>
    </recommendedName>
</protein>
<reference evidence="3" key="1">
    <citation type="submission" date="2017-04" db="EMBL/GenBank/DDBJ databases">
        <authorList>
            <person name="Afonso C.L."/>
            <person name="Miller P.J."/>
            <person name="Scott M.A."/>
            <person name="Spackman E."/>
            <person name="Goraichik I."/>
            <person name="Dimitrov K.M."/>
            <person name="Suarez D.L."/>
            <person name="Swayne D.E."/>
        </authorList>
    </citation>
    <scope>NUCLEOTIDE SEQUENCE</scope>
</reference>
<dbReference type="SUPFAM" id="SSF55608">
    <property type="entry name" value="Homing endonucleases"/>
    <property type="match status" value="2"/>
</dbReference>
<dbReference type="InterPro" id="IPR004860">
    <property type="entry name" value="LAGLIDADG_dom"/>
</dbReference>
<dbReference type="PANTHER" id="PTHR36181">
    <property type="entry name" value="INTRON-ENCODED ENDONUCLEASE AI3-RELATED"/>
    <property type="match status" value="1"/>
</dbReference>
<feature type="domain" description="Homing endonuclease LAGLIDADG" evidence="2">
    <location>
        <begin position="63"/>
        <end position="156"/>
    </location>
</feature>
<dbReference type="PANTHER" id="PTHR36181:SF2">
    <property type="entry name" value="INTRON-ENCODED ENDONUCLEASE AI3-RELATED"/>
    <property type="match status" value="1"/>
</dbReference>
<gene>
    <name evidence="3" type="primary">orf332</name>
</gene>
<dbReference type="InterPro" id="IPR027434">
    <property type="entry name" value="Homing_endonucl"/>
</dbReference>
<evidence type="ECO:0000256" key="1">
    <source>
        <dbReference type="ARBA" id="ARBA00002670"/>
    </source>
</evidence>
<evidence type="ECO:0000259" key="2">
    <source>
        <dbReference type="Pfam" id="PF00961"/>
    </source>
</evidence>
<dbReference type="Gene3D" id="3.10.28.10">
    <property type="entry name" value="Homing endonucleases"/>
    <property type="match status" value="2"/>
</dbReference>
<dbReference type="InterPro" id="IPR051289">
    <property type="entry name" value="LAGLIDADG_Endonuclease"/>
</dbReference>
<organism evidence="3">
    <name type="scientific">Malassezia restricta</name>
    <name type="common">Seborrheic dermatitis infection agent</name>
    <dbReference type="NCBI Taxonomy" id="76775"/>
    <lineage>
        <taxon>Eukaryota</taxon>
        <taxon>Fungi</taxon>
        <taxon>Dikarya</taxon>
        <taxon>Basidiomycota</taxon>
        <taxon>Ustilaginomycotina</taxon>
        <taxon>Malasseziomycetes</taxon>
        <taxon>Malasseziales</taxon>
        <taxon>Malasseziaceae</taxon>
        <taxon>Malassezia</taxon>
    </lineage>
</organism>
<proteinExistence type="predicted"/>
<sequence>MNTFLMKYKMMKENVKMSSTWGQSAWFKSYKKYVFGPSETTRSAFYSMLAKNSPENVFHQWFVGIVDGDGCFYFGKTKKGAWTFCFKVGQSQYNLRVLYFMKKMLGVGHITVPYEASSCAEYRIRNVIHLKEKILPIFDKYPLLTSKQFAYETFRESLLVYLDNNLSKDEKEKLLVFNKSKKTPMNYISFVWKGINEEFLSVDQVQSIMSKYWVVGFTEAEGSFYLTKKGPSRIVHCFEITQKNDKIVLKGISLLLDMKVMCKSTYFTCKTTTQASVNKVIHYFFRTIKGMKSLEYRIWSRSFRKKNSFEELVKIQKIMNNLRNKISIDYTN</sequence>